<protein>
    <recommendedName>
        <fullName evidence="1">Protein kinase domain-containing protein</fullName>
    </recommendedName>
</protein>
<dbReference type="OrthoDB" id="4062651at2759"/>
<dbReference type="InterPro" id="IPR051681">
    <property type="entry name" value="Ser/Thr_Kinases-Pseudokinases"/>
</dbReference>
<dbReference type="PROSITE" id="PS50011">
    <property type="entry name" value="PROTEIN_KINASE_DOM"/>
    <property type="match status" value="1"/>
</dbReference>
<dbReference type="InParanoid" id="A0A067MAG5"/>
<dbReference type="GO" id="GO:0005524">
    <property type="term" value="F:ATP binding"/>
    <property type="evidence" value="ECO:0007669"/>
    <property type="project" value="InterPro"/>
</dbReference>
<dbReference type="STRING" id="930990.A0A067MAG5"/>
<dbReference type="AlphaFoldDB" id="A0A067MAG5"/>
<proteinExistence type="predicted"/>
<dbReference type="InterPro" id="IPR000719">
    <property type="entry name" value="Prot_kinase_dom"/>
</dbReference>
<reference evidence="3" key="1">
    <citation type="journal article" date="2014" name="Proc. Natl. Acad. Sci. U.S.A.">
        <title>Extensive sampling of basidiomycete genomes demonstrates inadequacy of the white-rot/brown-rot paradigm for wood decay fungi.</title>
        <authorList>
            <person name="Riley R."/>
            <person name="Salamov A.A."/>
            <person name="Brown D.W."/>
            <person name="Nagy L.G."/>
            <person name="Floudas D."/>
            <person name="Held B.W."/>
            <person name="Levasseur A."/>
            <person name="Lombard V."/>
            <person name="Morin E."/>
            <person name="Otillar R."/>
            <person name="Lindquist E.A."/>
            <person name="Sun H."/>
            <person name="LaButti K.M."/>
            <person name="Schmutz J."/>
            <person name="Jabbour D."/>
            <person name="Luo H."/>
            <person name="Baker S.E."/>
            <person name="Pisabarro A.G."/>
            <person name="Walton J.D."/>
            <person name="Blanchette R.A."/>
            <person name="Henrissat B."/>
            <person name="Martin F."/>
            <person name="Cullen D."/>
            <person name="Hibbett D.S."/>
            <person name="Grigoriev I.V."/>
        </authorList>
    </citation>
    <scope>NUCLEOTIDE SEQUENCE [LARGE SCALE GENOMIC DNA]</scope>
    <source>
        <strain evidence="3">FD-172 SS1</strain>
    </source>
</reference>
<gene>
    <name evidence="2" type="ORF">BOTBODRAFT_114069</name>
</gene>
<dbReference type="GO" id="GO:0004674">
    <property type="term" value="F:protein serine/threonine kinase activity"/>
    <property type="evidence" value="ECO:0007669"/>
    <property type="project" value="TreeGrafter"/>
</dbReference>
<feature type="domain" description="Protein kinase" evidence="1">
    <location>
        <begin position="1"/>
        <end position="226"/>
    </location>
</feature>
<dbReference type="HOGENOM" id="CLU_000288_7_18_1"/>
<dbReference type="PANTHER" id="PTHR44329">
    <property type="entry name" value="SERINE/THREONINE-PROTEIN KINASE TNNI3K-RELATED"/>
    <property type="match status" value="1"/>
</dbReference>
<dbReference type="Pfam" id="PF00069">
    <property type="entry name" value="Pkinase"/>
    <property type="match status" value="1"/>
</dbReference>
<dbReference type="SUPFAM" id="SSF56112">
    <property type="entry name" value="Protein kinase-like (PK-like)"/>
    <property type="match status" value="1"/>
</dbReference>
<accession>A0A067MAG5</accession>
<dbReference type="EMBL" id="KL198056">
    <property type="protein sequence ID" value="KDQ11695.1"/>
    <property type="molecule type" value="Genomic_DNA"/>
</dbReference>
<organism evidence="2 3">
    <name type="scientific">Botryobasidium botryosum (strain FD-172 SS1)</name>
    <dbReference type="NCBI Taxonomy" id="930990"/>
    <lineage>
        <taxon>Eukaryota</taxon>
        <taxon>Fungi</taxon>
        <taxon>Dikarya</taxon>
        <taxon>Basidiomycota</taxon>
        <taxon>Agaricomycotina</taxon>
        <taxon>Agaricomycetes</taxon>
        <taxon>Cantharellales</taxon>
        <taxon>Botryobasidiaceae</taxon>
        <taxon>Botryobasidium</taxon>
    </lineage>
</organism>
<dbReference type="Gene3D" id="1.10.510.10">
    <property type="entry name" value="Transferase(Phosphotransferase) domain 1"/>
    <property type="match status" value="1"/>
</dbReference>
<dbReference type="Proteomes" id="UP000027195">
    <property type="component" value="Unassembled WGS sequence"/>
</dbReference>
<dbReference type="PANTHER" id="PTHR44329:SF214">
    <property type="entry name" value="PROTEIN KINASE DOMAIN-CONTAINING PROTEIN"/>
    <property type="match status" value="1"/>
</dbReference>
<evidence type="ECO:0000313" key="2">
    <source>
        <dbReference type="EMBL" id="KDQ11695.1"/>
    </source>
</evidence>
<feature type="non-terminal residue" evidence="2">
    <location>
        <position position="1"/>
    </location>
</feature>
<evidence type="ECO:0000313" key="3">
    <source>
        <dbReference type="Proteomes" id="UP000027195"/>
    </source>
</evidence>
<keyword evidence="3" id="KW-1185">Reference proteome</keyword>
<sequence>VWRPLKHPNILPLIGSITHGPLFETNSKVVMISPWMHNGVLSEYLERYVGADYLFVLSQIAAGLEYLHTLDPPVIHGNLQGSNILISYTGVPCIAGFGTARLASSVHLDDRSPTPYDTQSQTGSLWWSAPEILMGASPTLESDIFAFGRIVLELFTGDVPFCGNSDLINITLLVINGDNPSRPTAEEVALRGLDDEMWCLIEACWQKDALARPSALQIAERLQAMVETRSSSTARGKTVSNPRVVKGGAQKAVSDQSPSQTSTYGNALICNFFMRTAQKGDQWCYGVRRATTATRNLAVEIGGE</sequence>
<evidence type="ECO:0000259" key="1">
    <source>
        <dbReference type="PROSITE" id="PS50011"/>
    </source>
</evidence>
<dbReference type="InterPro" id="IPR011009">
    <property type="entry name" value="Kinase-like_dom_sf"/>
</dbReference>
<name>A0A067MAG5_BOTB1</name>